<gene>
    <name evidence="2" type="ORF">PXEA_LOCUS34172</name>
</gene>
<sequence>MPTTHQQEIGSCLFLENRVALETEDPRFILFQEDGAGTASNAPERRVSKKGDERPASTRRQERSSDLPAITRNKSATGLSQDGVHRAPNKARPNRNSGQVLSVNDSLDAFVKVRPAGSPSRKPHETSQAPNSSKRLGENPSQQKASVCHLIVANVSHDETGEWWCQSVYQNSTIGRMRAQVLIFGKSISVDRNLGK</sequence>
<organism evidence="2 3">
    <name type="scientific">Protopolystoma xenopodis</name>
    <dbReference type="NCBI Taxonomy" id="117903"/>
    <lineage>
        <taxon>Eukaryota</taxon>
        <taxon>Metazoa</taxon>
        <taxon>Spiralia</taxon>
        <taxon>Lophotrochozoa</taxon>
        <taxon>Platyhelminthes</taxon>
        <taxon>Monogenea</taxon>
        <taxon>Polyopisthocotylea</taxon>
        <taxon>Polystomatidea</taxon>
        <taxon>Polystomatidae</taxon>
        <taxon>Protopolystoma</taxon>
    </lineage>
</organism>
<protein>
    <submittedName>
        <fullName evidence="2">Uncharacterized protein</fullName>
    </submittedName>
</protein>
<evidence type="ECO:0000313" key="2">
    <source>
        <dbReference type="EMBL" id="VEL40732.1"/>
    </source>
</evidence>
<proteinExistence type="predicted"/>
<evidence type="ECO:0000313" key="3">
    <source>
        <dbReference type="Proteomes" id="UP000784294"/>
    </source>
</evidence>
<comment type="caution">
    <text evidence="2">The sequence shown here is derived from an EMBL/GenBank/DDBJ whole genome shotgun (WGS) entry which is preliminary data.</text>
</comment>
<evidence type="ECO:0000256" key="1">
    <source>
        <dbReference type="SAM" id="MobiDB-lite"/>
    </source>
</evidence>
<dbReference type="AlphaFoldDB" id="A0A448XN70"/>
<feature type="region of interest" description="Disordered" evidence="1">
    <location>
        <begin position="31"/>
        <end position="142"/>
    </location>
</feature>
<feature type="compositionally biased region" description="Polar residues" evidence="1">
    <location>
        <begin position="126"/>
        <end position="142"/>
    </location>
</feature>
<keyword evidence="3" id="KW-1185">Reference proteome</keyword>
<reference evidence="2" key="1">
    <citation type="submission" date="2018-11" db="EMBL/GenBank/DDBJ databases">
        <authorList>
            <consortium name="Pathogen Informatics"/>
        </authorList>
    </citation>
    <scope>NUCLEOTIDE SEQUENCE</scope>
</reference>
<accession>A0A448XN70</accession>
<name>A0A448XN70_9PLAT</name>
<dbReference type="Proteomes" id="UP000784294">
    <property type="component" value="Unassembled WGS sequence"/>
</dbReference>
<dbReference type="EMBL" id="CAAALY010266172">
    <property type="protein sequence ID" value="VEL40732.1"/>
    <property type="molecule type" value="Genomic_DNA"/>
</dbReference>
<feature type="compositionally biased region" description="Basic and acidic residues" evidence="1">
    <location>
        <begin position="43"/>
        <end position="65"/>
    </location>
</feature>
<feature type="compositionally biased region" description="Polar residues" evidence="1">
    <location>
        <begin position="94"/>
        <end position="105"/>
    </location>
</feature>